<dbReference type="PANTHER" id="PTHR13351">
    <property type="entry name" value="RENIN RECEPTOR"/>
    <property type="match status" value="1"/>
</dbReference>
<dbReference type="Pfam" id="PF25294">
    <property type="entry name" value="RENR_N"/>
    <property type="match status" value="1"/>
</dbReference>
<name>A0A7I8VMH0_9ANNE</name>
<evidence type="ECO:0000313" key="4">
    <source>
        <dbReference type="EMBL" id="CAD5116908.1"/>
    </source>
</evidence>
<reference evidence="4 5" key="1">
    <citation type="submission" date="2020-08" db="EMBL/GenBank/DDBJ databases">
        <authorList>
            <person name="Hejnol A."/>
        </authorList>
    </citation>
    <scope>NUCLEOTIDE SEQUENCE [LARGE SCALE GENOMIC DNA]</scope>
</reference>
<dbReference type="AlphaFoldDB" id="A0A7I8VMH0"/>
<dbReference type="InterPro" id="IPR012493">
    <property type="entry name" value="Renin_rcpt"/>
</dbReference>
<keyword evidence="2" id="KW-0732">Signal</keyword>
<sequence length="300" mass="34644">MAKIMYELLQTFSCIWVFLLLGTCNGLGTFQIKHSPEYVVFRQEAQPIPSSEISPVVSQLLGFTVHQGVSWNGLKSVDFFKRPKANVLFTVEGGENIVNLNSKLAYGLTMDTPVIYTQRLVETLESGEFDHKPLIVDYSLTDFLPKLKLRYPEIFDSLPSTFEQIRRHRVDRFLKDGGESLNASKEIDMQFLAELEIASTIIDAIHSKRSYIEDNSPDYIHMRFTALRQLRQTYGDESVQVKAAAKALAAFVDDVRVFWLKNYLFIIFYLFSYFIILFFSFTTSYFNRPLGYLKNFTMET</sequence>
<dbReference type="PANTHER" id="PTHR13351:SF1">
    <property type="entry name" value="RENIN RECEPTOR"/>
    <property type="match status" value="1"/>
</dbReference>
<feature type="signal peptide" evidence="2">
    <location>
        <begin position="1"/>
        <end position="26"/>
    </location>
</feature>
<keyword evidence="5" id="KW-1185">Reference proteome</keyword>
<keyword evidence="1" id="KW-0472">Membrane</keyword>
<protein>
    <submittedName>
        <fullName evidence="4">DgyrCDS5750</fullName>
    </submittedName>
</protein>
<evidence type="ECO:0000259" key="3">
    <source>
        <dbReference type="Pfam" id="PF25294"/>
    </source>
</evidence>
<proteinExistence type="predicted"/>
<gene>
    <name evidence="4" type="ORF">DGYR_LOCUS5489</name>
</gene>
<dbReference type="Proteomes" id="UP000549394">
    <property type="component" value="Unassembled WGS sequence"/>
</dbReference>
<dbReference type="OrthoDB" id="7866065at2759"/>
<evidence type="ECO:0000256" key="1">
    <source>
        <dbReference type="SAM" id="Phobius"/>
    </source>
</evidence>
<dbReference type="GO" id="GO:0030177">
    <property type="term" value="P:positive regulation of Wnt signaling pathway"/>
    <property type="evidence" value="ECO:0007669"/>
    <property type="project" value="TreeGrafter"/>
</dbReference>
<evidence type="ECO:0000256" key="2">
    <source>
        <dbReference type="SAM" id="SignalP"/>
    </source>
</evidence>
<feature type="transmembrane region" description="Helical" evidence="1">
    <location>
        <begin position="263"/>
        <end position="286"/>
    </location>
</feature>
<comment type="caution">
    <text evidence="4">The sequence shown here is derived from an EMBL/GenBank/DDBJ whole genome shotgun (WGS) entry which is preliminary data.</text>
</comment>
<dbReference type="GO" id="GO:0009897">
    <property type="term" value="C:external side of plasma membrane"/>
    <property type="evidence" value="ECO:0007669"/>
    <property type="project" value="TreeGrafter"/>
</dbReference>
<feature type="chain" id="PRO_5029576207" evidence="2">
    <location>
        <begin position="27"/>
        <end position="300"/>
    </location>
</feature>
<organism evidence="4 5">
    <name type="scientific">Dimorphilus gyrociliatus</name>
    <dbReference type="NCBI Taxonomy" id="2664684"/>
    <lineage>
        <taxon>Eukaryota</taxon>
        <taxon>Metazoa</taxon>
        <taxon>Spiralia</taxon>
        <taxon>Lophotrochozoa</taxon>
        <taxon>Annelida</taxon>
        <taxon>Polychaeta</taxon>
        <taxon>Polychaeta incertae sedis</taxon>
        <taxon>Dinophilidae</taxon>
        <taxon>Dimorphilus</taxon>
    </lineage>
</organism>
<dbReference type="GO" id="GO:0038023">
    <property type="term" value="F:signaling receptor activity"/>
    <property type="evidence" value="ECO:0007669"/>
    <property type="project" value="InterPro"/>
</dbReference>
<feature type="domain" description="Renin receptor N-terminal" evidence="3">
    <location>
        <begin position="28"/>
        <end position="254"/>
    </location>
</feature>
<dbReference type="InterPro" id="IPR057318">
    <property type="entry name" value="RENR_N"/>
</dbReference>
<keyword evidence="1" id="KW-0812">Transmembrane</keyword>
<keyword evidence="1" id="KW-1133">Transmembrane helix</keyword>
<evidence type="ECO:0000313" key="5">
    <source>
        <dbReference type="Proteomes" id="UP000549394"/>
    </source>
</evidence>
<dbReference type="EMBL" id="CAJFCJ010000007">
    <property type="protein sequence ID" value="CAD5116908.1"/>
    <property type="molecule type" value="Genomic_DNA"/>
</dbReference>
<accession>A0A7I8VMH0</accession>